<dbReference type="GO" id="GO:0046872">
    <property type="term" value="F:metal ion binding"/>
    <property type="evidence" value="ECO:0007669"/>
    <property type="project" value="UniProtKB-KW"/>
</dbReference>
<keyword evidence="1" id="KW-0479">Metal-binding</keyword>
<comment type="caution">
    <text evidence="5">The sequence shown here is derived from an EMBL/GenBank/DDBJ whole genome shotgun (WGS) entry which is preliminary data.</text>
</comment>
<dbReference type="InterPro" id="IPR023210">
    <property type="entry name" value="NADP_OxRdtase_dom"/>
</dbReference>
<dbReference type="AlphaFoldDB" id="A0A2K1NYG9"/>
<evidence type="ECO:0000256" key="2">
    <source>
        <dbReference type="ARBA" id="ARBA00023004"/>
    </source>
</evidence>
<protein>
    <recommendedName>
        <fullName evidence="4">4Fe-4S ferredoxin-type domain-containing protein</fullName>
    </recommendedName>
</protein>
<organism evidence="5 6">
    <name type="scientific">Petrotoga olearia DSM 13574</name>
    <dbReference type="NCBI Taxonomy" id="1122955"/>
    <lineage>
        <taxon>Bacteria</taxon>
        <taxon>Thermotogati</taxon>
        <taxon>Thermotogota</taxon>
        <taxon>Thermotogae</taxon>
        <taxon>Petrotogales</taxon>
        <taxon>Petrotogaceae</taxon>
        <taxon>Petrotoga</taxon>
    </lineage>
</organism>
<evidence type="ECO:0000259" key="4">
    <source>
        <dbReference type="PROSITE" id="PS51379"/>
    </source>
</evidence>
<dbReference type="PANTHER" id="PTHR43312:SF1">
    <property type="entry name" value="NADP-DEPENDENT OXIDOREDUCTASE DOMAIN-CONTAINING PROTEIN"/>
    <property type="match status" value="1"/>
</dbReference>
<dbReference type="InterPro" id="IPR053135">
    <property type="entry name" value="AKR2_Oxidoreductase"/>
</dbReference>
<evidence type="ECO:0000256" key="1">
    <source>
        <dbReference type="ARBA" id="ARBA00022723"/>
    </source>
</evidence>
<proteinExistence type="predicted"/>
<dbReference type="CDD" id="cd19100">
    <property type="entry name" value="AKR_unchar"/>
    <property type="match status" value="1"/>
</dbReference>
<keyword evidence="2" id="KW-0408">Iron</keyword>
<dbReference type="Proteomes" id="UP000236434">
    <property type="component" value="Unassembled WGS sequence"/>
</dbReference>
<accession>A0A2K1NYG9</accession>
<dbReference type="Pfam" id="PF00248">
    <property type="entry name" value="Aldo_ket_red"/>
    <property type="match status" value="1"/>
</dbReference>
<dbReference type="InterPro" id="IPR036812">
    <property type="entry name" value="NAD(P)_OxRdtase_dom_sf"/>
</dbReference>
<dbReference type="PANTHER" id="PTHR43312">
    <property type="entry name" value="D-THREO-ALDOSE 1-DEHYDROGENASE"/>
    <property type="match status" value="1"/>
</dbReference>
<dbReference type="PROSITE" id="PS51379">
    <property type="entry name" value="4FE4S_FER_2"/>
    <property type="match status" value="1"/>
</dbReference>
<evidence type="ECO:0000256" key="3">
    <source>
        <dbReference type="ARBA" id="ARBA00023014"/>
    </source>
</evidence>
<feature type="domain" description="4Fe-4S ferredoxin-type" evidence="4">
    <location>
        <begin position="331"/>
        <end position="362"/>
    </location>
</feature>
<dbReference type="RefSeq" id="WP_103067339.1">
    <property type="nucleotide sequence ID" value="NZ_AZRL01000021.1"/>
</dbReference>
<dbReference type="InterPro" id="IPR017896">
    <property type="entry name" value="4Fe4S_Fe-S-bd"/>
</dbReference>
<evidence type="ECO:0000313" key="5">
    <source>
        <dbReference type="EMBL" id="PNR95561.1"/>
    </source>
</evidence>
<dbReference type="SUPFAM" id="SSF51430">
    <property type="entry name" value="NAD(P)-linked oxidoreductase"/>
    <property type="match status" value="1"/>
</dbReference>
<dbReference type="GO" id="GO:0051536">
    <property type="term" value="F:iron-sulfur cluster binding"/>
    <property type="evidence" value="ECO:0007669"/>
    <property type="project" value="UniProtKB-KW"/>
</dbReference>
<dbReference type="Pfam" id="PF13534">
    <property type="entry name" value="Fer4_17"/>
    <property type="match status" value="1"/>
</dbReference>
<dbReference type="Gene3D" id="3.20.20.100">
    <property type="entry name" value="NADP-dependent oxidoreductase domain"/>
    <property type="match status" value="1"/>
</dbReference>
<dbReference type="OrthoDB" id="9773828at2"/>
<reference evidence="5 6" key="1">
    <citation type="submission" date="2013-12" db="EMBL/GenBank/DDBJ databases">
        <title>Comparative genomics of Petrotoga isolates.</title>
        <authorList>
            <person name="Nesbo C.L."/>
            <person name="Charchuk R."/>
            <person name="Chow K."/>
        </authorList>
    </citation>
    <scope>NUCLEOTIDE SEQUENCE [LARGE SCALE GENOMIC DNA]</scope>
    <source>
        <strain evidence="5 6">DSM 13574</strain>
    </source>
</reference>
<dbReference type="EMBL" id="AZRL01000021">
    <property type="protein sequence ID" value="PNR95561.1"/>
    <property type="molecule type" value="Genomic_DNA"/>
</dbReference>
<sequence length="375" mass="43088">MEVIFTKKKILGKTGFEVSLLGLGGFHMLEISKDDVSKLMDIYIMSGGNYVETAAEYGDGESENKIAYALKHRRNQVILASKCHARDKKNAQYFVERTLKNLNTDHLDILFLHHVTTEEDVEALLGNDSALDYLFQAKKEGIIRALGVSFHGLGNYALKLIKTVDLDVLMTGFNYLDIFNFPSTYQEVIPFARSKNMGIVGMKAFADGYLYRSTYDALNYALTQDLDVMVVGANSEEMLRKDIQIAENFKPLLKKSIENLYYRAPELGNYVCRQCGKCLPCPEDIEIMKVFEYEGWYDRQMRDYQPHEAPDYALRERLAFWFGNQNEAKMSYSKLNKTFKDCTECGICEERCPYDIPIIRKLKLVDYKLGKGEIY</sequence>
<name>A0A2K1NYG9_9BACT</name>
<dbReference type="PROSITE" id="PS00198">
    <property type="entry name" value="4FE4S_FER_1"/>
    <property type="match status" value="1"/>
</dbReference>
<gene>
    <name evidence="5" type="ORF">X929_07380</name>
</gene>
<dbReference type="InterPro" id="IPR017900">
    <property type="entry name" value="4Fe4S_Fe_S_CS"/>
</dbReference>
<dbReference type="SUPFAM" id="SSF46548">
    <property type="entry name" value="alpha-helical ferredoxin"/>
    <property type="match status" value="1"/>
</dbReference>
<evidence type="ECO:0000313" key="6">
    <source>
        <dbReference type="Proteomes" id="UP000236434"/>
    </source>
</evidence>
<keyword evidence="3" id="KW-0411">Iron-sulfur</keyword>